<dbReference type="AlphaFoldDB" id="A0A7V1N2W1"/>
<keyword evidence="2" id="KW-0639">Primosome</keyword>
<comment type="caution">
    <text evidence="14">The sequence shown here is derived from an EMBL/GenBank/DDBJ whole genome shotgun (WGS) entry which is preliminary data.</text>
</comment>
<dbReference type="GO" id="GO:1990077">
    <property type="term" value="C:primosome complex"/>
    <property type="evidence" value="ECO:0007669"/>
    <property type="project" value="UniProtKB-KW"/>
</dbReference>
<evidence type="ECO:0000256" key="3">
    <source>
        <dbReference type="ARBA" id="ARBA00022705"/>
    </source>
</evidence>
<evidence type="ECO:0000256" key="6">
    <source>
        <dbReference type="ARBA" id="ARBA00022806"/>
    </source>
</evidence>
<dbReference type="GO" id="GO:0003677">
    <property type="term" value="F:DNA binding"/>
    <property type="evidence" value="ECO:0007669"/>
    <property type="project" value="UniProtKB-KW"/>
</dbReference>
<keyword evidence="5" id="KW-0378">Hydrolase</keyword>
<keyword evidence="7" id="KW-0067">ATP-binding</keyword>
<comment type="function">
    <text evidence="10">The main replicative DNA helicase, it participates in initiation and elongation during chromosome replication. Travels ahead of the DNA replisome, separating dsDNA into templates for DNA synthesis. A processive ATP-dependent 5'-3' DNA helicase it has DNA-dependent ATPase activity.</text>
</comment>
<feature type="domain" description="DNA helicase DnaB-like N-terminal" evidence="13">
    <location>
        <begin position="22"/>
        <end position="123"/>
    </location>
</feature>
<keyword evidence="4" id="KW-0547">Nucleotide-binding</keyword>
<comment type="similarity">
    <text evidence="1">Belongs to the helicase family. DnaB subfamily.</text>
</comment>
<evidence type="ECO:0000256" key="7">
    <source>
        <dbReference type="ARBA" id="ARBA00022840"/>
    </source>
</evidence>
<dbReference type="SUPFAM" id="SSF48024">
    <property type="entry name" value="N-terminal domain of DnaB helicase"/>
    <property type="match status" value="1"/>
</dbReference>
<evidence type="ECO:0000313" key="14">
    <source>
        <dbReference type="EMBL" id="HEB73878.1"/>
    </source>
</evidence>
<keyword evidence="9" id="KW-0413">Isomerase</keyword>
<evidence type="ECO:0000256" key="8">
    <source>
        <dbReference type="ARBA" id="ARBA00023125"/>
    </source>
</evidence>
<dbReference type="Gene3D" id="1.10.860.10">
    <property type="entry name" value="DNAb Helicase, Chain A"/>
    <property type="match status" value="1"/>
</dbReference>
<evidence type="ECO:0000256" key="1">
    <source>
        <dbReference type="ARBA" id="ARBA00008428"/>
    </source>
</evidence>
<dbReference type="EMBL" id="DRKW01000081">
    <property type="protein sequence ID" value="HEB73878.1"/>
    <property type="molecule type" value="Genomic_DNA"/>
</dbReference>
<name>A0A7V1N2W1_DESA2</name>
<dbReference type="GO" id="GO:0016787">
    <property type="term" value="F:hydrolase activity"/>
    <property type="evidence" value="ECO:0007669"/>
    <property type="project" value="UniProtKB-KW"/>
</dbReference>
<evidence type="ECO:0000256" key="4">
    <source>
        <dbReference type="ARBA" id="ARBA00022741"/>
    </source>
</evidence>
<accession>A0A7V1N2W1</accession>
<protein>
    <recommendedName>
        <fullName evidence="11">DNA 5'-3' helicase</fullName>
        <ecNumber evidence="11">5.6.2.3</ecNumber>
    </recommendedName>
</protein>
<dbReference type="GO" id="GO:0005829">
    <property type="term" value="C:cytosol"/>
    <property type="evidence" value="ECO:0007669"/>
    <property type="project" value="TreeGrafter"/>
</dbReference>
<comment type="catalytic activity">
    <reaction evidence="12">
        <text>ATP + H2O = ADP + phosphate + H(+)</text>
        <dbReference type="Rhea" id="RHEA:13065"/>
        <dbReference type="ChEBI" id="CHEBI:15377"/>
        <dbReference type="ChEBI" id="CHEBI:15378"/>
        <dbReference type="ChEBI" id="CHEBI:30616"/>
        <dbReference type="ChEBI" id="CHEBI:43474"/>
        <dbReference type="ChEBI" id="CHEBI:456216"/>
        <dbReference type="EC" id="5.6.2.3"/>
    </reaction>
</comment>
<dbReference type="InterPro" id="IPR007693">
    <property type="entry name" value="DNA_helicase_DnaB-like_N"/>
</dbReference>
<dbReference type="PANTHER" id="PTHR30153">
    <property type="entry name" value="REPLICATIVE DNA HELICASE DNAB"/>
    <property type="match status" value="1"/>
</dbReference>
<evidence type="ECO:0000259" key="13">
    <source>
        <dbReference type="Pfam" id="PF00772"/>
    </source>
</evidence>
<dbReference type="InterPro" id="IPR036185">
    <property type="entry name" value="DNA_heli_DnaB-like_N_sf"/>
</dbReference>
<feature type="non-terminal residue" evidence="14">
    <location>
        <position position="158"/>
    </location>
</feature>
<organism evidence="14">
    <name type="scientific">Desulfofervidus auxilii</name>
    <dbReference type="NCBI Taxonomy" id="1621989"/>
    <lineage>
        <taxon>Bacteria</taxon>
        <taxon>Pseudomonadati</taxon>
        <taxon>Thermodesulfobacteriota</taxon>
        <taxon>Candidatus Desulfofervidia</taxon>
        <taxon>Candidatus Desulfofervidales</taxon>
        <taxon>Candidatus Desulfofervidaceae</taxon>
        <taxon>Candidatus Desulfofervidus</taxon>
    </lineage>
</organism>
<dbReference type="GO" id="GO:0005524">
    <property type="term" value="F:ATP binding"/>
    <property type="evidence" value="ECO:0007669"/>
    <property type="project" value="UniProtKB-KW"/>
</dbReference>
<sequence length="158" mass="17947">MKASISPKKTEPIKIDVFQKTLPQNMEAEQAVLGGILIDNEAIHQVLEIIEVEDFYKESHRKIFLVFLELYEQNQPIDLVTVCESLQKKEQLEEVGGATFLASLVEVIPTASNIAYYAKIVKEKSILRKLINRATYIINQCVAPTDENIEEILDKAEQ</sequence>
<evidence type="ECO:0000256" key="5">
    <source>
        <dbReference type="ARBA" id="ARBA00022801"/>
    </source>
</evidence>
<evidence type="ECO:0000256" key="2">
    <source>
        <dbReference type="ARBA" id="ARBA00022515"/>
    </source>
</evidence>
<dbReference type="GO" id="GO:0043139">
    <property type="term" value="F:5'-3' DNA helicase activity"/>
    <property type="evidence" value="ECO:0007669"/>
    <property type="project" value="UniProtKB-EC"/>
</dbReference>
<evidence type="ECO:0000256" key="11">
    <source>
        <dbReference type="ARBA" id="ARBA00044969"/>
    </source>
</evidence>
<keyword evidence="8" id="KW-0238">DNA-binding</keyword>
<keyword evidence="3" id="KW-0235">DNA replication</keyword>
<dbReference type="EC" id="5.6.2.3" evidence="11"/>
<proteinExistence type="inferred from homology"/>
<evidence type="ECO:0000256" key="9">
    <source>
        <dbReference type="ARBA" id="ARBA00023235"/>
    </source>
</evidence>
<dbReference type="Proteomes" id="UP000886268">
    <property type="component" value="Unassembled WGS sequence"/>
</dbReference>
<keyword evidence="6 14" id="KW-0347">Helicase</keyword>
<dbReference type="FunFam" id="1.10.860.10:FF:000001">
    <property type="entry name" value="Replicative DNA helicase"/>
    <property type="match status" value="1"/>
</dbReference>
<evidence type="ECO:0000256" key="12">
    <source>
        <dbReference type="ARBA" id="ARBA00048954"/>
    </source>
</evidence>
<reference evidence="14" key="1">
    <citation type="journal article" date="2020" name="mSystems">
        <title>Genome- and Community-Level Interaction Insights into Carbon Utilization and Element Cycling Functions of Hydrothermarchaeota in Hydrothermal Sediment.</title>
        <authorList>
            <person name="Zhou Z."/>
            <person name="Liu Y."/>
            <person name="Xu W."/>
            <person name="Pan J."/>
            <person name="Luo Z.H."/>
            <person name="Li M."/>
        </authorList>
    </citation>
    <scope>NUCLEOTIDE SEQUENCE [LARGE SCALE GENOMIC DNA]</scope>
    <source>
        <strain evidence="14">HyVt-45</strain>
    </source>
</reference>
<dbReference type="InterPro" id="IPR016136">
    <property type="entry name" value="DNA_helicase_N/primase_C"/>
</dbReference>
<dbReference type="Pfam" id="PF00772">
    <property type="entry name" value="DnaB"/>
    <property type="match status" value="1"/>
</dbReference>
<evidence type="ECO:0000256" key="10">
    <source>
        <dbReference type="ARBA" id="ARBA00044932"/>
    </source>
</evidence>
<dbReference type="PANTHER" id="PTHR30153:SF2">
    <property type="entry name" value="REPLICATIVE DNA HELICASE"/>
    <property type="match status" value="1"/>
</dbReference>
<gene>
    <name evidence="14" type="ORF">ENJ03_01475</name>
</gene>
<dbReference type="GO" id="GO:0006269">
    <property type="term" value="P:DNA replication, synthesis of primer"/>
    <property type="evidence" value="ECO:0007669"/>
    <property type="project" value="UniProtKB-KW"/>
</dbReference>